<name>A0A8T1S3S5_CHESE</name>
<dbReference type="PANTHER" id="PTHR15028:SF6">
    <property type="entry name" value="B-CELL DIFFERENTIATION ANTIGEN CD72"/>
    <property type="match status" value="1"/>
</dbReference>
<dbReference type="InterPro" id="IPR016187">
    <property type="entry name" value="CTDL_fold"/>
</dbReference>
<proteinExistence type="predicted"/>
<evidence type="ECO:0000313" key="3">
    <source>
        <dbReference type="Proteomes" id="UP000765507"/>
    </source>
</evidence>
<dbReference type="Gene3D" id="3.10.100.10">
    <property type="entry name" value="Mannose-Binding Protein A, subunit A"/>
    <property type="match status" value="1"/>
</dbReference>
<sequence length="199" mass="23341">ELEMSKQFSAFNKQLANVFQGLAEAQLDRETARRDSKRNLSDLQDYLELKMSKEFNLFNSRLLNVSNELAGVRVVIEEIQADYVKDPLHLQDAIELRNLTHSMSKELAEARRDRDRLQEVLSSVQEELRNITEFICTKCPPGWQHFEKNCYFFSTSTKSWLDAQQFCTNEGSHLVIVNTKQEQVSHPHRFLFWIMQNGR</sequence>
<feature type="coiled-coil region" evidence="1">
    <location>
        <begin position="100"/>
        <end position="127"/>
    </location>
</feature>
<dbReference type="SUPFAM" id="SSF56436">
    <property type="entry name" value="C-type lectin-like"/>
    <property type="match status" value="1"/>
</dbReference>
<keyword evidence="3" id="KW-1185">Reference proteome</keyword>
<evidence type="ECO:0000256" key="1">
    <source>
        <dbReference type="SAM" id="Coils"/>
    </source>
</evidence>
<evidence type="ECO:0000313" key="2">
    <source>
        <dbReference type="EMBL" id="KAG6923367.1"/>
    </source>
</evidence>
<dbReference type="Proteomes" id="UP000765507">
    <property type="component" value="Unassembled WGS sequence"/>
</dbReference>
<reference evidence="2 3" key="1">
    <citation type="journal article" date="2020" name="G3 (Bethesda)">
        <title>Draft Genome of the Common Snapping Turtle, Chelydra serpentina, a Model for Phenotypic Plasticity in Reptiles.</title>
        <authorList>
            <person name="Das D."/>
            <person name="Singh S.K."/>
            <person name="Bierstedt J."/>
            <person name="Erickson A."/>
            <person name="Galli G.L.J."/>
            <person name="Crossley D.A. 2nd"/>
            <person name="Rhen T."/>
        </authorList>
    </citation>
    <scope>NUCLEOTIDE SEQUENCE [LARGE SCALE GENOMIC DNA]</scope>
    <source>
        <strain evidence="2">KW</strain>
    </source>
</reference>
<comment type="caution">
    <text evidence="2">The sequence shown here is derived from an EMBL/GenBank/DDBJ whole genome shotgun (WGS) entry which is preliminary data.</text>
</comment>
<organism evidence="2 3">
    <name type="scientific">Chelydra serpentina</name>
    <name type="common">Snapping turtle</name>
    <name type="synonym">Testudo serpentina</name>
    <dbReference type="NCBI Taxonomy" id="8475"/>
    <lineage>
        <taxon>Eukaryota</taxon>
        <taxon>Metazoa</taxon>
        <taxon>Chordata</taxon>
        <taxon>Craniata</taxon>
        <taxon>Vertebrata</taxon>
        <taxon>Euteleostomi</taxon>
        <taxon>Archelosauria</taxon>
        <taxon>Testudinata</taxon>
        <taxon>Testudines</taxon>
        <taxon>Cryptodira</taxon>
        <taxon>Durocryptodira</taxon>
        <taxon>Americhelydia</taxon>
        <taxon>Chelydroidea</taxon>
        <taxon>Chelydridae</taxon>
        <taxon>Chelydra</taxon>
    </lineage>
</organism>
<dbReference type="GO" id="GO:0005886">
    <property type="term" value="C:plasma membrane"/>
    <property type="evidence" value="ECO:0007669"/>
    <property type="project" value="InterPro"/>
</dbReference>
<dbReference type="OrthoDB" id="2142683at2759"/>
<feature type="non-terminal residue" evidence="2">
    <location>
        <position position="199"/>
    </location>
</feature>
<dbReference type="GO" id="GO:0004888">
    <property type="term" value="F:transmembrane signaling receptor activity"/>
    <property type="evidence" value="ECO:0007669"/>
    <property type="project" value="InterPro"/>
</dbReference>
<protein>
    <submittedName>
        <fullName evidence="2">C-type lectin domain family 17 member A</fullName>
    </submittedName>
</protein>
<gene>
    <name evidence="2" type="primary">CLEC17A</name>
    <name evidence="2" type="ORF">G0U57_020696</name>
</gene>
<dbReference type="InterPro" id="IPR016186">
    <property type="entry name" value="C-type_lectin-like/link_sf"/>
</dbReference>
<accession>A0A8T1S3S5</accession>
<dbReference type="AlphaFoldDB" id="A0A8T1S3S5"/>
<dbReference type="EMBL" id="JAHGAV010000897">
    <property type="protein sequence ID" value="KAG6923367.1"/>
    <property type="molecule type" value="Genomic_DNA"/>
</dbReference>
<dbReference type="InterPro" id="IPR039689">
    <property type="entry name" value="CD72"/>
</dbReference>
<dbReference type="PANTHER" id="PTHR15028">
    <property type="entry name" value="CD72-RELATED"/>
    <property type="match status" value="1"/>
</dbReference>
<keyword evidence="1" id="KW-0175">Coiled coil</keyword>
<feature type="non-terminal residue" evidence="2">
    <location>
        <position position="1"/>
    </location>
</feature>